<dbReference type="AlphaFoldDB" id="A0A8S4NZV5"/>
<accession>A0A8S4NZV5</accession>
<keyword evidence="17" id="KW-1185">Reference proteome</keyword>
<dbReference type="PIRSF" id="PIRSF000241">
    <property type="entry name" value="Urate_oxidase"/>
    <property type="match status" value="1"/>
</dbReference>
<evidence type="ECO:0000256" key="15">
    <source>
        <dbReference type="RuleBase" id="RU004455"/>
    </source>
</evidence>
<organism evidence="16 17">
    <name type="scientific">Owenia fusiformis</name>
    <name type="common">Polychaete worm</name>
    <dbReference type="NCBI Taxonomy" id="6347"/>
    <lineage>
        <taxon>Eukaryota</taxon>
        <taxon>Metazoa</taxon>
        <taxon>Spiralia</taxon>
        <taxon>Lophotrochozoa</taxon>
        <taxon>Annelida</taxon>
        <taxon>Polychaeta</taxon>
        <taxon>Sedentaria</taxon>
        <taxon>Canalipalpata</taxon>
        <taxon>Sabellida</taxon>
        <taxon>Oweniida</taxon>
        <taxon>Oweniidae</taxon>
        <taxon>Owenia</taxon>
    </lineage>
</organism>
<evidence type="ECO:0000256" key="2">
    <source>
        <dbReference type="ARBA" id="ARBA00004275"/>
    </source>
</evidence>
<dbReference type="GO" id="GO:0006145">
    <property type="term" value="P:purine nucleobase catabolic process"/>
    <property type="evidence" value="ECO:0007669"/>
    <property type="project" value="TreeGrafter"/>
</dbReference>
<evidence type="ECO:0000256" key="5">
    <source>
        <dbReference type="ARBA" id="ARBA00012598"/>
    </source>
</evidence>
<keyword evidence="7 12" id="KW-0659">Purine metabolism</keyword>
<evidence type="ECO:0000256" key="4">
    <source>
        <dbReference type="ARBA" id="ARBA00009760"/>
    </source>
</evidence>
<comment type="caution">
    <text evidence="16">The sequence shown here is derived from an EMBL/GenBank/DDBJ whole genome shotgun (WGS) entry which is preliminary data.</text>
</comment>
<evidence type="ECO:0000256" key="12">
    <source>
        <dbReference type="PIRNR" id="PIRNR000241"/>
    </source>
</evidence>
<protein>
    <recommendedName>
        <fullName evidence="6 12">Uricase</fullName>
        <ecNumber evidence="5 12">1.7.3.3</ecNumber>
    </recommendedName>
    <alternativeName>
        <fullName evidence="10 12">Urate oxidase</fullName>
    </alternativeName>
</protein>
<keyword evidence="8 12" id="KW-0560">Oxidoreductase</keyword>
<comment type="similarity">
    <text evidence="4 12 15">Belongs to the uricase family.</text>
</comment>
<dbReference type="EC" id="1.7.3.3" evidence="5 12"/>
<comment type="function">
    <text evidence="1 12 15">Catalyzes the oxidation of uric acid to 5-hydroxyisourate, which is further processed to form (S)-allantoin.</text>
</comment>
<feature type="binding site" evidence="14">
    <location>
        <position position="178"/>
    </location>
    <ligand>
        <name>urate</name>
        <dbReference type="ChEBI" id="CHEBI:17775"/>
    </ligand>
</feature>
<evidence type="ECO:0000256" key="1">
    <source>
        <dbReference type="ARBA" id="ARBA00003860"/>
    </source>
</evidence>
<evidence type="ECO:0000256" key="9">
    <source>
        <dbReference type="ARBA" id="ARBA00023140"/>
    </source>
</evidence>
<dbReference type="Gene3D" id="3.10.270.10">
    <property type="entry name" value="Urate Oxidase"/>
    <property type="match status" value="1"/>
</dbReference>
<feature type="active site" description="Charge relay system" evidence="13">
    <location>
        <position position="255"/>
    </location>
</feature>
<dbReference type="FunFam" id="3.10.270.10:FF:000001">
    <property type="entry name" value="Uricase"/>
    <property type="match status" value="1"/>
</dbReference>
<feature type="binding site" evidence="14">
    <location>
        <position position="227"/>
    </location>
    <ligand>
        <name>urate</name>
        <dbReference type="ChEBI" id="CHEBI:17775"/>
    </ligand>
</feature>
<dbReference type="PANTHER" id="PTHR42874:SF1">
    <property type="entry name" value="URICASE"/>
    <property type="match status" value="1"/>
</dbReference>
<feature type="binding site" evidence="14">
    <location>
        <position position="61"/>
    </location>
    <ligand>
        <name>5-hydroxyisourate</name>
        <dbReference type="ChEBI" id="CHEBI:18072"/>
    </ligand>
</feature>
<dbReference type="InterPro" id="IPR002042">
    <property type="entry name" value="Uricase"/>
</dbReference>
<evidence type="ECO:0000256" key="14">
    <source>
        <dbReference type="PIRSR" id="PIRSR000241-2"/>
    </source>
</evidence>
<dbReference type="Proteomes" id="UP000749559">
    <property type="component" value="Unassembled WGS sequence"/>
</dbReference>
<comment type="pathway">
    <text evidence="3 12">Purine metabolism; urate degradation; (S)-allantoin from urate: step 1/3.</text>
</comment>
<dbReference type="SUPFAM" id="SSF55620">
    <property type="entry name" value="Tetrahydrobiopterin biosynthesis enzymes-like"/>
    <property type="match status" value="2"/>
</dbReference>
<feature type="binding site" evidence="14">
    <location>
        <position position="227"/>
    </location>
    <ligand>
        <name>5-hydroxyisourate</name>
        <dbReference type="ChEBI" id="CHEBI:18072"/>
    </ligand>
</feature>
<name>A0A8S4NZV5_OWEFU</name>
<comment type="subcellular location">
    <subcellularLocation>
        <location evidence="2 12">Peroxisome</location>
    </subcellularLocation>
</comment>
<dbReference type="GO" id="GO:0019628">
    <property type="term" value="P:urate catabolic process"/>
    <property type="evidence" value="ECO:0007669"/>
    <property type="project" value="UniProtKB-ARBA"/>
</dbReference>
<feature type="binding site" evidence="14">
    <location>
        <position position="253"/>
    </location>
    <ligand>
        <name>urate</name>
        <dbReference type="ChEBI" id="CHEBI:17775"/>
    </ligand>
</feature>
<evidence type="ECO:0000313" key="16">
    <source>
        <dbReference type="EMBL" id="CAH1786253.1"/>
    </source>
</evidence>
<dbReference type="NCBIfam" id="TIGR03383">
    <property type="entry name" value="urate_oxi"/>
    <property type="match status" value="1"/>
</dbReference>
<feature type="binding site" evidence="14">
    <location>
        <position position="61"/>
    </location>
    <ligand>
        <name>urate</name>
        <dbReference type="ChEBI" id="CHEBI:17775"/>
    </ligand>
</feature>
<dbReference type="OrthoDB" id="9992118at2759"/>
<evidence type="ECO:0000256" key="8">
    <source>
        <dbReference type="ARBA" id="ARBA00023002"/>
    </source>
</evidence>
<evidence type="ECO:0000256" key="11">
    <source>
        <dbReference type="ARBA" id="ARBA00048818"/>
    </source>
</evidence>
<dbReference type="PANTHER" id="PTHR42874">
    <property type="entry name" value="URICASE"/>
    <property type="match status" value="1"/>
</dbReference>
<sequence>MATDKDAMFTFRGYGKNFVRVLHVTRTGNIHHVKELEVNTQLSLYSDKDYTHADNSDIIATDTQKNTVYALAKQNGITNIEEFAMQLAEHFLRNDSHVKRSHIYIEQVQWKRMADGKHIHAFVSCPEVTRTCRVIQHKNEKPLVTSGLKGFKIMKTTKSSFTNFHKDEYRSLPDMEDRIFCTVVDATWTYSSLRSLDFDWAWNTIKQCVEETFAGCPKEGSNSPSVQNTLYLTQKQVLAKVPQVDEMTIALPNVHAYPFDFSKLPQLNIKENNEVFVPYDKPSGNITAALKRRHISKL</sequence>
<reference evidence="16" key="1">
    <citation type="submission" date="2022-03" db="EMBL/GenBank/DDBJ databases">
        <authorList>
            <person name="Martin C."/>
        </authorList>
    </citation>
    <scope>NUCLEOTIDE SEQUENCE</scope>
</reference>
<evidence type="ECO:0000256" key="7">
    <source>
        <dbReference type="ARBA" id="ARBA00022631"/>
    </source>
</evidence>
<evidence type="ECO:0000256" key="13">
    <source>
        <dbReference type="PIRSR" id="PIRSR000241-1"/>
    </source>
</evidence>
<evidence type="ECO:0000256" key="10">
    <source>
        <dbReference type="ARBA" id="ARBA00031317"/>
    </source>
</evidence>
<evidence type="ECO:0000256" key="6">
    <source>
        <dbReference type="ARBA" id="ARBA00017098"/>
    </source>
</evidence>
<evidence type="ECO:0000256" key="3">
    <source>
        <dbReference type="ARBA" id="ARBA00004831"/>
    </source>
</evidence>
<dbReference type="EMBL" id="CAIIXF020000006">
    <property type="protein sequence ID" value="CAH1786253.1"/>
    <property type="molecule type" value="Genomic_DNA"/>
</dbReference>
<feature type="binding site" evidence="14">
    <location>
        <position position="61"/>
    </location>
    <ligand>
        <name>O2</name>
        <dbReference type="ChEBI" id="CHEBI:15379"/>
    </ligand>
</feature>
<feature type="binding site" evidence="14">
    <location>
        <position position="253"/>
    </location>
    <ligand>
        <name>5-hydroxyisourate</name>
        <dbReference type="ChEBI" id="CHEBI:18072"/>
    </ligand>
</feature>
<feature type="active site" description="Charge relay system" evidence="13">
    <location>
        <position position="61"/>
    </location>
</feature>
<keyword evidence="9 12" id="KW-0576">Peroxisome</keyword>
<dbReference type="PRINTS" id="PR00093">
    <property type="entry name" value="URICASE"/>
</dbReference>
<dbReference type="GO" id="GO:0005777">
    <property type="term" value="C:peroxisome"/>
    <property type="evidence" value="ECO:0007669"/>
    <property type="project" value="UniProtKB-SubCell"/>
</dbReference>
<feature type="binding site" evidence="14">
    <location>
        <position position="62"/>
    </location>
    <ligand>
        <name>urate</name>
        <dbReference type="ChEBI" id="CHEBI:17775"/>
    </ligand>
</feature>
<feature type="binding site" evidence="14">
    <location>
        <position position="226"/>
    </location>
    <ligand>
        <name>5-hydroxyisourate</name>
        <dbReference type="ChEBI" id="CHEBI:18072"/>
    </ligand>
</feature>
<feature type="binding site" evidence="14">
    <location>
        <position position="161"/>
    </location>
    <ligand>
        <name>5-hydroxyisourate</name>
        <dbReference type="ChEBI" id="CHEBI:18072"/>
    </ligand>
</feature>
<proteinExistence type="inferred from homology"/>
<dbReference type="Pfam" id="PF01014">
    <property type="entry name" value="Uricase"/>
    <property type="match status" value="2"/>
</dbReference>
<dbReference type="GO" id="GO:0004846">
    <property type="term" value="F:urate oxidase activity"/>
    <property type="evidence" value="ECO:0007669"/>
    <property type="project" value="UniProtKB-EC"/>
</dbReference>
<feature type="binding site" evidence="14">
    <location>
        <position position="161"/>
    </location>
    <ligand>
        <name>urate</name>
        <dbReference type="ChEBI" id="CHEBI:17775"/>
    </ligand>
</feature>
<feature type="binding site" evidence="14">
    <location>
        <position position="253"/>
    </location>
    <ligand>
        <name>O2</name>
        <dbReference type="ChEBI" id="CHEBI:15379"/>
    </ligand>
</feature>
<evidence type="ECO:0000313" key="17">
    <source>
        <dbReference type="Proteomes" id="UP000749559"/>
    </source>
</evidence>
<feature type="binding site" evidence="14">
    <location>
        <position position="62"/>
    </location>
    <ligand>
        <name>5-hydroxyisourate</name>
        <dbReference type="ChEBI" id="CHEBI:18072"/>
    </ligand>
</feature>
<feature type="binding site" evidence="14">
    <location>
        <position position="226"/>
    </location>
    <ligand>
        <name>urate</name>
        <dbReference type="ChEBI" id="CHEBI:17775"/>
    </ligand>
</feature>
<feature type="active site" description="Charge relay system" evidence="13">
    <location>
        <position position="16"/>
    </location>
</feature>
<comment type="catalytic activity">
    <reaction evidence="11 12 15">
        <text>urate + O2 + H2O = 5-hydroxyisourate + H2O2</text>
        <dbReference type="Rhea" id="RHEA:21368"/>
        <dbReference type="ChEBI" id="CHEBI:15377"/>
        <dbReference type="ChEBI" id="CHEBI:15379"/>
        <dbReference type="ChEBI" id="CHEBI:16240"/>
        <dbReference type="ChEBI" id="CHEBI:17775"/>
        <dbReference type="ChEBI" id="CHEBI:18072"/>
        <dbReference type="EC" id="1.7.3.3"/>
    </reaction>
</comment>
<feature type="binding site" evidence="14">
    <location>
        <position position="178"/>
    </location>
    <ligand>
        <name>5-hydroxyisourate</name>
        <dbReference type="ChEBI" id="CHEBI:18072"/>
    </ligand>
</feature>
<gene>
    <name evidence="16" type="ORF">OFUS_LOCUS12182</name>
</gene>